<evidence type="ECO:0000256" key="2">
    <source>
        <dbReference type="ARBA" id="ARBA00022630"/>
    </source>
</evidence>
<dbReference type="InterPro" id="IPR004136">
    <property type="entry name" value="NMO"/>
</dbReference>
<organism evidence="6 7">
    <name type="scientific">Chelatococcus reniformis</name>
    <dbReference type="NCBI Taxonomy" id="1494448"/>
    <lineage>
        <taxon>Bacteria</taxon>
        <taxon>Pseudomonadati</taxon>
        <taxon>Pseudomonadota</taxon>
        <taxon>Alphaproteobacteria</taxon>
        <taxon>Hyphomicrobiales</taxon>
        <taxon>Chelatococcaceae</taxon>
        <taxon>Chelatococcus</taxon>
    </lineage>
</organism>
<dbReference type="PANTHER" id="PTHR42747:SF4">
    <property type="entry name" value="BLR1330 PROTEIN"/>
    <property type="match status" value="1"/>
</dbReference>
<keyword evidence="5" id="KW-0503">Monooxygenase</keyword>
<accession>A0A916XJI6</accession>
<dbReference type="EMBL" id="BMGG01000007">
    <property type="protein sequence ID" value="GGC78118.1"/>
    <property type="molecule type" value="Genomic_DNA"/>
</dbReference>
<dbReference type="Gene3D" id="3.20.20.70">
    <property type="entry name" value="Aldolase class I"/>
    <property type="match status" value="1"/>
</dbReference>
<gene>
    <name evidence="6" type="ORF">GCM10010994_40450</name>
</gene>
<evidence type="ECO:0000256" key="5">
    <source>
        <dbReference type="ARBA" id="ARBA00023033"/>
    </source>
</evidence>
<comment type="similarity">
    <text evidence="1">Belongs to the nitronate monooxygenase family. NMO class I subfamily.</text>
</comment>
<protein>
    <submittedName>
        <fullName evidence="6">2-nitropropane dioxygenase</fullName>
    </submittedName>
</protein>
<dbReference type="InterPro" id="IPR013785">
    <property type="entry name" value="Aldolase_TIM"/>
</dbReference>
<proteinExistence type="inferred from homology"/>
<reference evidence="6" key="1">
    <citation type="journal article" date="2014" name="Int. J. Syst. Evol. Microbiol.">
        <title>Complete genome sequence of Corynebacterium casei LMG S-19264T (=DSM 44701T), isolated from a smear-ripened cheese.</title>
        <authorList>
            <consortium name="US DOE Joint Genome Institute (JGI-PGF)"/>
            <person name="Walter F."/>
            <person name="Albersmeier A."/>
            <person name="Kalinowski J."/>
            <person name="Ruckert C."/>
        </authorList>
    </citation>
    <scope>NUCLEOTIDE SEQUENCE</scope>
    <source>
        <strain evidence="6">CGMCC 1.12919</strain>
    </source>
</reference>
<dbReference type="SUPFAM" id="SSF51412">
    <property type="entry name" value="Inosine monophosphate dehydrogenase (IMPDH)"/>
    <property type="match status" value="1"/>
</dbReference>
<dbReference type="Proteomes" id="UP000637002">
    <property type="component" value="Unassembled WGS sequence"/>
</dbReference>
<dbReference type="Pfam" id="PF03060">
    <property type="entry name" value="NMO"/>
    <property type="match status" value="1"/>
</dbReference>
<dbReference type="AlphaFoldDB" id="A0A916XJI6"/>
<keyword evidence="3" id="KW-0288">FMN</keyword>
<dbReference type="FunFam" id="3.20.20.70:FF:000210">
    <property type="entry name" value="2-nitropropane dioxygenase"/>
    <property type="match status" value="1"/>
</dbReference>
<evidence type="ECO:0000256" key="4">
    <source>
        <dbReference type="ARBA" id="ARBA00023002"/>
    </source>
</evidence>
<dbReference type="RefSeq" id="WP_188610979.1">
    <property type="nucleotide sequence ID" value="NZ_BMGG01000007.1"/>
</dbReference>
<evidence type="ECO:0000313" key="6">
    <source>
        <dbReference type="EMBL" id="GGC78118.1"/>
    </source>
</evidence>
<dbReference type="CDD" id="cd04730">
    <property type="entry name" value="NPD_like"/>
    <property type="match status" value="1"/>
</dbReference>
<keyword evidence="2" id="KW-0285">Flavoprotein</keyword>
<evidence type="ECO:0000256" key="1">
    <source>
        <dbReference type="ARBA" id="ARBA00009881"/>
    </source>
</evidence>
<comment type="caution">
    <text evidence="6">The sequence shown here is derived from an EMBL/GenBank/DDBJ whole genome shotgun (WGS) entry which is preliminary data.</text>
</comment>
<name>A0A916XJI6_9HYPH</name>
<keyword evidence="4" id="KW-0560">Oxidoreductase</keyword>
<keyword evidence="6" id="KW-0223">Dioxygenase</keyword>
<keyword evidence="7" id="KW-1185">Reference proteome</keyword>
<sequence length="323" mass="34189">MALPKLLEGRLSLPLIASPLFIVSGPELVIAQCKAGIVGSFPALNARPADQLDVWIRRIKEELAAYAAANPGKPVAPFAVNQIAHKSNVRLMADVEVCLKHEVPIIITSLRAPRQVVEAVHAYGGIVLHDVINIRHARKAIEDGVDGLITVCAGAGGHAGTLSPFALVRELRTFYTGTIALSGAIADGASLLAALAMGADMGYMGTRFIATAEANAKPEYKQMLINSTCSDVVYSAFFSGVHGNYLAGSISQAGLDPFDLPPGKRETMDFSSGDSPEAKLWKDIWACGQGIGAIDDAPPVAELVERLRHEFADAKRRLSAIAA</sequence>
<dbReference type="GO" id="GO:0018580">
    <property type="term" value="F:nitronate monooxygenase activity"/>
    <property type="evidence" value="ECO:0007669"/>
    <property type="project" value="InterPro"/>
</dbReference>
<evidence type="ECO:0000313" key="7">
    <source>
        <dbReference type="Proteomes" id="UP000637002"/>
    </source>
</evidence>
<dbReference type="PANTHER" id="PTHR42747">
    <property type="entry name" value="NITRONATE MONOOXYGENASE-RELATED"/>
    <property type="match status" value="1"/>
</dbReference>
<reference evidence="6" key="2">
    <citation type="submission" date="2020-09" db="EMBL/GenBank/DDBJ databases">
        <authorList>
            <person name="Sun Q."/>
            <person name="Zhou Y."/>
        </authorList>
    </citation>
    <scope>NUCLEOTIDE SEQUENCE</scope>
    <source>
        <strain evidence="6">CGMCC 1.12919</strain>
    </source>
</reference>
<dbReference type="GO" id="GO:0051213">
    <property type="term" value="F:dioxygenase activity"/>
    <property type="evidence" value="ECO:0007669"/>
    <property type="project" value="UniProtKB-KW"/>
</dbReference>
<evidence type="ECO:0000256" key="3">
    <source>
        <dbReference type="ARBA" id="ARBA00022643"/>
    </source>
</evidence>